<comment type="subcellular location">
    <subcellularLocation>
        <location evidence="1">Nucleus</location>
    </subcellularLocation>
</comment>
<feature type="region of interest" description="Disordered" evidence="8">
    <location>
        <begin position="1400"/>
        <end position="1429"/>
    </location>
</feature>
<feature type="compositionally biased region" description="Low complexity" evidence="8">
    <location>
        <begin position="519"/>
        <end position="539"/>
    </location>
</feature>
<evidence type="ECO:0000259" key="10">
    <source>
        <dbReference type="Pfam" id="PF22379"/>
    </source>
</evidence>
<dbReference type="GO" id="GO:0006270">
    <property type="term" value="P:DNA replication initiation"/>
    <property type="evidence" value="ECO:0007669"/>
    <property type="project" value="InterPro"/>
</dbReference>
<feature type="region of interest" description="Disordered" evidence="8">
    <location>
        <begin position="620"/>
        <end position="658"/>
    </location>
</feature>
<protein>
    <submittedName>
        <fullName evidence="11">Uncharacterized protein</fullName>
    </submittedName>
</protein>
<feature type="compositionally biased region" description="Low complexity" evidence="8">
    <location>
        <begin position="630"/>
        <end position="658"/>
    </location>
</feature>
<feature type="region of interest" description="Disordered" evidence="8">
    <location>
        <begin position="16"/>
        <end position="78"/>
    </location>
</feature>
<dbReference type="PANTHER" id="PTHR13454:SF11">
    <property type="entry name" value="PROTEIN MCM10 HOMOLOG"/>
    <property type="match status" value="1"/>
</dbReference>
<evidence type="ECO:0000256" key="5">
    <source>
        <dbReference type="ARBA" id="ARBA00022771"/>
    </source>
</evidence>
<reference evidence="11 12" key="1">
    <citation type="submission" date="2019-07" db="EMBL/GenBank/DDBJ databases">
        <title>Genomes of Cafeteria roenbergensis.</title>
        <authorList>
            <person name="Fischer M.G."/>
            <person name="Hackl T."/>
            <person name="Roman M."/>
        </authorList>
    </citation>
    <scope>NUCLEOTIDE SEQUENCE [LARGE SCALE GENOMIC DNA]</scope>
    <source>
        <strain evidence="11 12">RCC970-E3</strain>
    </source>
</reference>
<dbReference type="GO" id="GO:0003697">
    <property type="term" value="F:single-stranded DNA binding"/>
    <property type="evidence" value="ECO:0007669"/>
    <property type="project" value="InterPro"/>
</dbReference>
<dbReference type="Gene3D" id="2.40.50.140">
    <property type="entry name" value="Nucleic acid-binding proteins"/>
    <property type="match status" value="1"/>
</dbReference>
<dbReference type="InterPro" id="IPR015408">
    <property type="entry name" value="Znf_Mcm10/DnaG"/>
</dbReference>
<dbReference type="InterPro" id="IPR036691">
    <property type="entry name" value="Endo/exonu/phosph_ase_sf"/>
</dbReference>
<proteinExistence type="inferred from homology"/>
<evidence type="ECO:0000256" key="7">
    <source>
        <dbReference type="ARBA" id="ARBA00023242"/>
    </source>
</evidence>
<keyword evidence="7" id="KW-0539">Nucleus</keyword>
<evidence type="ECO:0000256" key="3">
    <source>
        <dbReference type="ARBA" id="ARBA00022705"/>
    </source>
</evidence>
<evidence type="ECO:0000313" key="12">
    <source>
        <dbReference type="Proteomes" id="UP000324907"/>
    </source>
</evidence>
<name>A0A5A8DCT6_CAFRO</name>
<keyword evidence="4" id="KW-0479">Metal-binding</keyword>
<evidence type="ECO:0000313" key="11">
    <source>
        <dbReference type="EMBL" id="KAA0163333.1"/>
    </source>
</evidence>
<feature type="domain" description="Zinc finger Mcm10/DnaG-type" evidence="9">
    <location>
        <begin position="299"/>
        <end position="344"/>
    </location>
</feature>
<dbReference type="InterPro" id="IPR040184">
    <property type="entry name" value="Mcm10"/>
</dbReference>
<organism evidence="11 12">
    <name type="scientific">Cafeteria roenbergensis</name>
    <name type="common">Marine flagellate</name>
    <dbReference type="NCBI Taxonomy" id="33653"/>
    <lineage>
        <taxon>Eukaryota</taxon>
        <taxon>Sar</taxon>
        <taxon>Stramenopiles</taxon>
        <taxon>Bigyra</taxon>
        <taxon>Opalozoa</taxon>
        <taxon>Bicosoecida</taxon>
        <taxon>Cafeteriaceae</taxon>
        <taxon>Cafeteria</taxon>
    </lineage>
</organism>
<comment type="similarity">
    <text evidence="2">Belongs to the MCM10 family.</text>
</comment>
<evidence type="ECO:0000256" key="4">
    <source>
        <dbReference type="ARBA" id="ARBA00022723"/>
    </source>
</evidence>
<dbReference type="GO" id="GO:0043596">
    <property type="term" value="C:nuclear replication fork"/>
    <property type="evidence" value="ECO:0007669"/>
    <property type="project" value="TreeGrafter"/>
</dbReference>
<feature type="region of interest" description="Disordered" evidence="8">
    <location>
        <begin position="397"/>
        <end position="429"/>
    </location>
</feature>
<comment type="caution">
    <text evidence="11">The sequence shown here is derived from an EMBL/GenBank/DDBJ whole genome shotgun (WGS) entry which is preliminary data.</text>
</comment>
<evidence type="ECO:0000256" key="1">
    <source>
        <dbReference type="ARBA" id="ARBA00004123"/>
    </source>
</evidence>
<feature type="region of interest" description="Disordered" evidence="8">
    <location>
        <begin position="1230"/>
        <end position="1260"/>
    </location>
</feature>
<feature type="region of interest" description="Disordered" evidence="8">
    <location>
        <begin position="519"/>
        <end position="566"/>
    </location>
</feature>
<dbReference type="PANTHER" id="PTHR13454">
    <property type="entry name" value="PROTEIN MCM10 HOMOLOG"/>
    <property type="match status" value="1"/>
</dbReference>
<feature type="domain" description="MCM10 OB-fold" evidence="10">
    <location>
        <begin position="155"/>
        <end position="271"/>
    </location>
</feature>
<feature type="region of interest" description="Disordered" evidence="8">
    <location>
        <begin position="905"/>
        <end position="943"/>
    </location>
</feature>
<dbReference type="GO" id="GO:0008270">
    <property type="term" value="F:zinc ion binding"/>
    <property type="evidence" value="ECO:0007669"/>
    <property type="project" value="UniProtKB-KW"/>
</dbReference>
<dbReference type="Proteomes" id="UP000324907">
    <property type="component" value="Unassembled WGS sequence"/>
</dbReference>
<dbReference type="Pfam" id="PF22379">
    <property type="entry name" value="OB_MCM10"/>
    <property type="match status" value="1"/>
</dbReference>
<dbReference type="GO" id="GO:0003688">
    <property type="term" value="F:DNA replication origin binding"/>
    <property type="evidence" value="ECO:0007669"/>
    <property type="project" value="TreeGrafter"/>
</dbReference>
<accession>A0A5A8DCT6</accession>
<feature type="region of interest" description="Disordered" evidence="8">
    <location>
        <begin position="1752"/>
        <end position="1773"/>
    </location>
</feature>
<dbReference type="EMBL" id="VLTL01000067">
    <property type="protein sequence ID" value="KAA0163333.1"/>
    <property type="molecule type" value="Genomic_DNA"/>
</dbReference>
<keyword evidence="3" id="KW-0235">DNA replication</keyword>
<evidence type="ECO:0000256" key="8">
    <source>
        <dbReference type="SAM" id="MobiDB-lite"/>
    </source>
</evidence>
<keyword evidence="6" id="KW-0862">Zinc</keyword>
<keyword evidence="5" id="KW-0863">Zinc-finger</keyword>
<dbReference type="InterPro" id="IPR012340">
    <property type="entry name" value="NA-bd_OB-fold"/>
</dbReference>
<dbReference type="Pfam" id="PF09329">
    <property type="entry name" value="zf-primase"/>
    <property type="match status" value="1"/>
</dbReference>
<feature type="compositionally biased region" description="Low complexity" evidence="8">
    <location>
        <begin position="45"/>
        <end position="60"/>
    </location>
</feature>
<evidence type="ECO:0000259" key="9">
    <source>
        <dbReference type="Pfam" id="PF09329"/>
    </source>
</evidence>
<evidence type="ECO:0000256" key="6">
    <source>
        <dbReference type="ARBA" id="ARBA00022833"/>
    </source>
</evidence>
<gene>
    <name evidence="11" type="ORF">FNF28_04253</name>
</gene>
<dbReference type="InterPro" id="IPR055065">
    <property type="entry name" value="OB_MCM10"/>
</dbReference>
<sequence length="1959" mass="200542">MSDALADSLADELLGLLDGQGAESPVCDTAGAPDDSELEPGPAQSSVSPSPVADRPVAAPALPPAPAKVPESIGRARRASSVLPSSLLGGLRRGASSTAWQAADTGSAVADGSAAGTGTPSVSLMSGGVAARGSSPAHGSAANGASSSSFRCPVSGLEVDHASVTEQQLRMMGSGRESLSVADTTRISADAMLDKTSHGKEVLVVGCLTSKSPVKTSSKGTKFLVWTLSDLRGSEVTTTLFDEAYSELMHEQPGQLIALVAPRVVKSDDSSRRAAGNGPMRSSGFMLSVGEAGQVVVVGRAVGCGQCAFQKRDGGRCRIPVDTTAQRFCHLHLQESYKKARSGRAQFKQASGNIMKGGLPAAQQGLRSASQGTYSLGRAAAAGKAMLSRALQQNRAKLGLPPPPAASGVPRATALASGGGGAAGSAGAAQPQRAAASRLEVPAVVELEPRAVGLAARRLLKESLARRGGLSAATAELSRTLDALAPSASEQDRRSLAAAVAIGRHNIALLRDKRAAGAAAGCTSGGSSPSQPAAAAPPGVRRSGSSVGLLGAIPGTAGSRSAPSSRFGIRGSGGLSVTAARSGRIAAAVAAAPSGSGGLGTVACAQDARSARRARLARGYTPTGMGALGGPSDSGSSSSSSSSSASLAGRAARQSSASRVMQAGDAAAASRLASMGRLHANAAAVHVSRATGEDPRVVAGKLAQGRGAAAELTFVGGGRSGRGGRASSRGEDAFTVAEGGEVTLDDGRDCSSKRDGKRDGGRAGRVLGAMLRQSGATEVLAEQAEAGARGSAAAGAAKGKVLALRAEDEVLMEGARGKRARAGSAAPLPSGGQMQVVSSRASRGLQVASVAGGHRVLVKGREEYQAAVFQRAEARRRAADDAAAGDSAEQGSAVCRGLRVALRAKHERDQAEGASAAAPPRKRLRPGSSHPAEPVVDLSADAGKGSAGAGAVGLSKTLSPLFRAKSGTAPADEGGPLGDALWEALDPRYAKSAEQEAMDHAMETVDRLAALEDVAEAAESFSSVKGTAYDCRQCGRQFSRVPDSCKEQGHSLRAVPITKHFRSCVGCGNRATGPRPANQTATACAKCGKRVWKAASVRSIRAPDKGLTARKMDALKPTGGPEVKSLRYSRNQLSGFKLRSRTPLSPSDQPTLRHIYLREAPGGTLPRSKDKAIARILELQVARLARASAGAEASDSDEPALGSDADEAHDSLDAEARAASRLLAAEAGAASGAGAATPTKTPPRTSSASPAPCSSPSALASPCDAVVATVLGADLKGLRTMARELKLKFLDTSRSAELREVVLLGKAGFVWDAVAKVSPGIRSPYVAFGDGVELGVLVKIGGPTPKHLLHAEIALMLADPGTSADGESGTRGRAKGAKNTATRIRDCIVRLLARLVARRDGKAPPGGTRDGSGTPAGGVRPRDAIVSPGSAAPTLRRQLSRGCLDRVPPAATAESPRAGKTVRVGSWNLRRFSCSSLSMRDMSDMVERLWRFDVVVLLEVFSGPHGSARDAVSQLCKQLDDRTGEAGAWGFILSPEAGAAPSEAGAAAATRSGAAGGERAAMIWRRSSAVCTSVEPGTEDEGGHCISFEESGAYQPAFKYFARPPMVASFRCGELDFVVVSYHAVWHQKSGWKLRGDAAREVEFKNLAVAVSSLRQQMGEVAAELEESDPEQAKCLKWAPILVCGDFNAELLNSSQHALFNPLIHVGGECLHSTGEPTVIATEEAKASAFDMVWMFPALATLEATHRMLEATQAEEEAEEEAGADREATAGESQAELDLDAALPEAPAGDADGDAVMVEVASYGIDDIMGRIRGNLTNEGELPESGAPSFSVSPKPEALKAVGDAMALLGIPFASAVAQDPELQAKALVSFARSMVSKSLSDHCAVWVELLPTHMPVGTESQIAGRLDSAIERCTAAAGVATKVKPRLTKLPIAQVGARVSGGFDADDKERFVSGSMFA</sequence>
<dbReference type="Gene3D" id="3.60.10.10">
    <property type="entry name" value="Endonuclease/exonuclease/phosphatase"/>
    <property type="match status" value="1"/>
</dbReference>
<feature type="compositionally biased region" description="Acidic residues" evidence="8">
    <location>
        <begin position="1753"/>
        <end position="1762"/>
    </location>
</feature>
<evidence type="ECO:0000256" key="2">
    <source>
        <dbReference type="ARBA" id="ARBA00009679"/>
    </source>
</evidence>
<dbReference type="SUPFAM" id="SSF56219">
    <property type="entry name" value="DNase I-like"/>
    <property type="match status" value="1"/>
</dbReference>